<evidence type="ECO:0000256" key="1">
    <source>
        <dbReference type="ARBA" id="ARBA00022842"/>
    </source>
</evidence>
<reference evidence="3 4" key="1">
    <citation type="submission" date="2018-07" db="EMBL/GenBank/DDBJ databases">
        <title>Erythrobacter nanhaiensis sp. nov., a novel member of the genus Erythrobacter isolated from the South China Sea.</title>
        <authorList>
            <person name="Chen X."/>
            <person name="Liu J."/>
        </authorList>
    </citation>
    <scope>NUCLEOTIDE SEQUENCE [LARGE SCALE GENOMIC DNA]</scope>
    <source>
        <strain evidence="3 4">S-5</strain>
    </source>
</reference>
<dbReference type="InterPro" id="IPR029044">
    <property type="entry name" value="Nucleotide-diphossugar_trans"/>
</dbReference>
<gene>
    <name evidence="3" type="ORF">DL238_06610</name>
</gene>
<organism evidence="3 4">
    <name type="scientific">Alteriqipengyuania lutimaris</name>
    <dbReference type="NCBI Taxonomy" id="1538146"/>
    <lineage>
        <taxon>Bacteria</taxon>
        <taxon>Pseudomonadati</taxon>
        <taxon>Pseudomonadota</taxon>
        <taxon>Alphaproteobacteria</taxon>
        <taxon>Sphingomonadales</taxon>
        <taxon>Erythrobacteraceae</taxon>
        <taxon>Alteriqipengyuania</taxon>
    </lineage>
</organism>
<dbReference type="Pfam" id="PF12804">
    <property type="entry name" value="NTP_transf_3"/>
    <property type="match status" value="1"/>
</dbReference>
<accession>A0A395LKV5</accession>
<dbReference type="EMBL" id="QRBB01000001">
    <property type="protein sequence ID" value="RDS77319.1"/>
    <property type="molecule type" value="Genomic_DNA"/>
</dbReference>
<dbReference type="InterPro" id="IPR025877">
    <property type="entry name" value="MobA-like_NTP_Trfase"/>
</dbReference>
<evidence type="ECO:0000313" key="4">
    <source>
        <dbReference type="Proteomes" id="UP000254101"/>
    </source>
</evidence>
<proteinExistence type="predicted"/>
<feature type="domain" description="MobA-like NTP transferase" evidence="2">
    <location>
        <begin position="11"/>
        <end position="156"/>
    </location>
</feature>
<dbReference type="RefSeq" id="WP_115491540.1">
    <property type="nucleotide sequence ID" value="NZ_JACHWW010000001.1"/>
</dbReference>
<dbReference type="PANTHER" id="PTHR43777">
    <property type="entry name" value="MOLYBDENUM COFACTOR CYTIDYLYLTRANSFERASE"/>
    <property type="match status" value="1"/>
</dbReference>
<dbReference type="OrthoDB" id="9779263at2"/>
<dbReference type="Gene3D" id="3.90.550.10">
    <property type="entry name" value="Spore Coat Polysaccharide Biosynthesis Protein SpsA, Chain A"/>
    <property type="match status" value="1"/>
</dbReference>
<dbReference type="PANTHER" id="PTHR43777:SF1">
    <property type="entry name" value="MOLYBDENUM COFACTOR CYTIDYLYLTRANSFERASE"/>
    <property type="match status" value="1"/>
</dbReference>
<dbReference type="AlphaFoldDB" id="A0A395LKV5"/>
<dbReference type="CDD" id="cd04182">
    <property type="entry name" value="GT_2_like_f"/>
    <property type="match status" value="1"/>
</dbReference>
<evidence type="ECO:0000259" key="2">
    <source>
        <dbReference type="Pfam" id="PF12804"/>
    </source>
</evidence>
<sequence>MPAPDRGTAFILLAAGRSRRFGGEKLTADFRGAPLWEWAAKAAENAGFRHRYIVTGENSPHFARPGWTQVTNPHAEQGIGTSIAAGVEAASGHDRIVIALADMPLITANHLQRLAEADGTVFTRQEDGRPGSPAAFQRSAFALLQTLDGDRGAASLAFPQGTTLAPNAYDTLADVDTPSQLSALSRDVSGQLS</sequence>
<dbReference type="SUPFAM" id="SSF53448">
    <property type="entry name" value="Nucleotide-diphospho-sugar transferases"/>
    <property type="match status" value="1"/>
</dbReference>
<keyword evidence="4" id="KW-1185">Reference proteome</keyword>
<keyword evidence="1" id="KW-0460">Magnesium</keyword>
<name>A0A395LKV5_9SPHN</name>
<dbReference type="GO" id="GO:0016779">
    <property type="term" value="F:nucleotidyltransferase activity"/>
    <property type="evidence" value="ECO:0007669"/>
    <property type="project" value="UniProtKB-ARBA"/>
</dbReference>
<comment type="caution">
    <text evidence="3">The sequence shown here is derived from an EMBL/GenBank/DDBJ whole genome shotgun (WGS) entry which is preliminary data.</text>
</comment>
<keyword evidence="3" id="KW-0808">Transferase</keyword>
<dbReference type="Proteomes" id="UP000254101">
    <property type="component" value="Unassembled WGS sequence"/>
</dbReference>
<protein>
    <submittedName>
        <fullName evidence="3">Nucleotidyltransferase family protein</fullName>
    </submittedName>
</protein>
<evidence type="ECO:0000313" key="3">
    <source>
        <dbReference type="EMBL" id="RDS77319.1"/>
    </source>
</evidence>